<sequence length="509" mass="56632">MNIKSLWRACAAWGLPHLPRPTYFLSTFWPSQPWPPLQTHLGTQGTNLASCSFFASLLPSAPSSHAEELDHKALGSYELFAASVGHADWLRLCLNQNTGETPTDSKGFSAIHCAAQQCKLQCLQVLLEEYNFPVNQRTHLGQTPLHLLIRRDNETVVLPCVQYLLLKDADINAQTKSGCTPLHLAAREGLLGCVKVLVAHGADVHAQDVTGCKPIDLCKIWNHRSCGRGTAPLSSRPTVRLCHSGGDTFPLGSRFLKDAMWKRDKNDLNREMGVLKRLKGRLACMEQWYLTKYQNKCQVLNDADFKNWLQRKMLPAQEATQEPGTSAPSTALLKLPRCPGVKPAKIYHPFLESRLKQSSLVGSMSVLYRPPVARQPRPRVCVPATQQGLGVQPVPTREHDFCNFVRVCRDGRGGSLLYTLTGRLVTALPQLPFEMAVQELHPSLKPHRLKGPGGFHPLTMKDVPQKRRLGTFWTDTLAMNLQETFDETFLSALRAHHGLPILPAPKATP</sequence>
<protein>
    <submittedName>
        <fullName evidence="2">Ankyrin repeat domain-containing protein 53</fullName>
    </submittedName>
</protein>
<name>A0AC55DE43_ECHTE</name>
<keyword evidence="1" id="KW-1185">Reference proteome</keyword>
<reference evidence="2" key="1">
    <citation type="submission" date="2025-08" db="UniProtKB">
        <authorList>
            <consortium name="RefSeq"/>
        </authorList>
    </citation>
    <scope>IDENTIFICATION</scope>
</reference>
<accession>A0AC55DE43</accession>
<proteinExistence type="predicted"/>
<organism evidence="1 2">
    <name type="scientific">Echinops telfairi</name>
    <name type="common">Lesser hedgehog tenrec</name>
    <dbReference type="NCBI Taxonomy" id="9371"/>
    <lineage>
        <taxon>Eukaryota</taxon>
        <taxon>Metazoa</taxon>
        <taxon>Chordata</taxon>
        <taxon>Craniata</taxon>
        <taxon>Vertebrata</taxon>
        <taxon>Euteleostomi</taxon>
        <taxon>Mammalia</taxon>
        <taxon>Eutheria</taxon>
        <taxon>Afrotheria</taxon>
        <taxon>Tenrecidae</taxon>
        <taxon>Tenrecinae</taxon>
        <taxon>Echinops</taxon>
    </lineage>
</organism>
<dbReference type="RefSeq" id="XP_045150017.1">
    <property type="nucleotide sequence ID" value="XM_045294082.1"/>
</dbReference>
<dbReference type="Proteomes" id="UP000694863">
    <property type="component" value="Unplaced"/>
</dbReference>
<gene>
    <name evidence="2" type="primary">ANKRD53</name>
</gene>
<evidence type="ECO:0000313" key="2">
    <source>
        <dbReference type="RefSeq" id="XP_045150017.1"/>
    </source>
</evidence>
<evidence type="ECO:0000313" key="1">
    <source>
        <dbReference type="Proteomes" id="UP000694863"/>
    </source>
</evidence>